<dbReference type="Gene3D" id="3.40.50.720">
    <property type="entry name" value="NAD(P)-binding Rossmann-like Domain"/>
    <property type="match status" value="1"/>
</dbReference>
<keyword evidence="2 4" id="KW-0560">Oxidoreductase</keyword>
<gene>
    <name evidence="4" type="ORF">WDU99_01200</name>
</gene>
<name>A0ABU8L888_9MICO</name>
<dbReference type="GO" id="GO:0016491">
    <property type="term" value="F:oxidoreductase activity"/>
    <property type="evidence" value="ECO:0007669"/>
    <property type="project" value="UniProtKB-KW"/>
</dbReference>
<keyword evidence="1" id="KW-0521">NADP</keyword>
<dbReference type="PANTHER" id="PTHR48106:SF13">
    <property type="entry name" value="QUINONE OXIDOREDUCTASE-RELATED"/>
    <property type="match status" value="1"/>
</dbReference>
<dbReference type="InterPro" id="IPR036291">
    <property type="entry name" value="NAD(P)-bd_dom_sf"/>
</dbReference>
<dbReference type="CDD" id="cd05289">
    <property type="entry name" value="MDR_like_2"/>
    <property type="match status" value="1"/>
</dbReference>
<dbReference type="InterPro" id="IPR011032">
    <property type="entry name" value="GroES-like_sf"/>
</dbReference>
<feature type="domain" description="Enoyl reductase (ER)" evidence="3">
    <location>
        <begin position="11"/>
        <end position="313"/>
    </location>
</feature>
<evidence type="ECO:0000256" key="1">
    <source>
        <dbReference type="ARBA" id="ARBA00022857"/>
    </source>
</evidence>
<evidence type="ECO:0000259" key="3">
    <source>
        <dbReference type="SMART" id="SM00829"/>
    </source>
</evidence>
<accession>A0ABU8L888</accession>
<dbReference type="SMART" id="SM00829">
    <property type="entry name" value="PKS_ER"/>
    <property type="match status" value="1"/>
</dbReference>
<dbReference type="EC" id="1.-.-.-" evidence="4"/>
<evidence type="ECO:0000313" key="4">
    <source>
        <dbReference type="EMBL" id="MEJ1086928.1"/>
    </source>
</evidence>
<dbReference type="SUPFAM" id="SSF50129">
    <property type="entry name" value="GroES-like"/>
    <property type="match status" value="1"/>
</dbReference>
<dbReference type="RefSeq" id="WP_337330607.1">
    <property type="nucleotide sequence ID" value="NZ_JBBDGM010000001.1"/>
</dbReference>
<reference evidence="4 5" key="1">
    <citation type="submission" date="2024-02" db="EMBL/GenBank/DDBJ databases">
        <authorList>
            <person name="Saticioglu I.B."/>
        </authorList>
    </citation>
    <scope>NUCLEOTIDE SEQUENCE [LARGE SCALE GENOMIC DNA]</scope>
    <source>
        <strain evidence="4 5">Mu-80</strain>
    </source>
</reference>
<dbReference type="InterPro" id="IPR013154">
    <property type="entry name" value="ADH-like_N"/>
</dbReference>
<evidence type="ECO:0000256" key="2">
    <source>
        <dbReference type="ARBA" id="ARBA00023002"/>
    </source>
</evidence>
<dbReference type="InterPro" id="IPR020843">
    <property type="entry name" value="ER"/>
</dbReference>
<dbReference type="SUPFAM" id="SSF51735">
    <property type="entry name" value="NAD(P)-binding Rossmann-fold domains"/>
    <property type="match status" value="1"/>
</dbReference>
<dbReference type="Gene3D" id="3.90.180.10">
    <property type="entry name" value="Medium-chain alcohol dehydrogenases, catalytic domain"/>
    <property type="match status" value="1"/>
</dbReference>
<sequence length="315" mass="32493">MARRWVAPTWGAPEDWVFEEYSPAMPGAGEITIQVRAAGVNPADAKHVARARTGVDLPAPIGYEVSGVVTAVGPQTEIVTGPVAVGDEVIAFRVRGGYATELTVPAEKVLRKPGTLTHAEAANLLLAGTTAAEMLDVVRAEPGETVLLHGASGAVGVSVLQQAAMKGVRVIGTASRARFDVVSRFGGIPVEYGDGLSDRVAAALASERASVVDAALDAVGTDEAVATSLGLVADRSRIVTIAAPAAAKQHGFRAIAGSMPDSARFRDTVREHLAELAETGRLTVPMAGEFPLDQARAAHRLLATGHPGGKLALIP</sequence>
<dbReference type="EMBL" id="JBBDGM010000001">
    <property type="protein sequence ID" value="MEJ1086928.1"/>
    <property type="molecule type" value="Genomic_DNA"/>
</dbReference>
<keyword evidence="5" id="KW-1185">Reference proteome</keyword>
<dbReference type="Pfam" id="PF13602">
    <property type="entry name" value="ADH_zinc_N_2"/>
    <property type="match status" value="1"/>
</dbReference>
<evidence type="ECO:0000313" key="5">
    <source>
        <dbReference type="Proteomes" id="UP001371224"/>
    </source>
</evidence>
<dbReference type="PANTHER" id="PTHR48106">
    <property type="entry name" value="QUINONE OXIDOREDUCTASE PIG3-RELATED"/>
    <property type="match status" value="1"/>
</dbReference>
<dbReference type="Pfam" id="PF08240">
    <property type="entry name" value="ADH_N"/>
    <property type="match status" value="1"/>
</dbReference>
<comment type="caution">
    <text evidence="4">The sequence shown here is derived from an EMBL/GenBank/DDBJ whole genome shotgun (WGS) entry which is preliminary data.</text>
</comment>
<dbReference type="Proteomes" id="UP001371224">
    <property type="component" value="Unassembled WGS sequence"/>
</dbReference>
<organism evidence="4 5">
    <name type="scientific">Microbacterium bandirmense</name>
    <dbReference type="NCBI Taxonomy" id="3122050"/>
    <lineage>
        <taxon>Bacteria</taxon>
        <taxon>Bacillati</taxon>
        <taxon>Actinomycetota</taxon>
        <taxon>Actinomycetes</taxon>
        <taxon>Micrococcales</taxon>
        <taxon>Microbacteriaceae</taxon>
        <taxon>Microbacterium</taxon>
    </lineage>
</organism>
<proteinExistence type="predicted"/>
<protein>
    <submittedName>
        <fullName evidence="4">NADP-dependent oxidoreductase</fullName>
        <ecNumber evidence="4">1.-.-.-</ecNumber>
    </submittedName>
</protein>